<dbReference type="Gene3D" id="3.40.1090.10">
    <property type="entry name" value="Cytosolic phospholipase A2 catalytic domain"/>
    <property type="match status" value="1"/>
</dbReference>
<dbReference type="SUPFAM" id="SSF52151">
    <property type="entry name" value="FabD/lysophospholipase-like"/>
    <property type="match status" value="1"/>
</dbReference>
<comment type="caution">
    <text evidence="3">The sequence shown here is derived from an EMBL/GenBank/DDBJ whole genome shotgun (WGS) entry which is preliminary data.</text>
</comment>
<gene>
    <name evidence="3" type="ORF">AFUA_6G13820</name>
</gene>
<evidence type="ECO:0000313" key="3">
    <source>
        <dbReference type="EMBL" id="EAL89220.1"/>
    </source>
</evidence>
<dbReference type="AlphaFoldDB" id="Q4WLE4"/>
<sequence>MLGRLKMDVEQCINAYEHLMECSFKQRSLQLHHAKFDTQRCASELRSILAQSGYEENALFRESEPSCRVVIYLTDWRTQKAFPLTSYESKRCPSELSMTATIVQAGQACLASLAGYDEFVIIGPDGKKYCDSSRNIVNPVRQVWGEANSVWPKLLESQLGCIVSIGAGTASIKGKGMHEEMGLRRMLWQLNVHDPENEANMFLQAHTELDDAGRLYRFSIYDGLGDIKVDEIKLMGLVVEVTIDFLNAELVRKQMRRCVSACVC</sequence>
<dbReference type="InterPro" id="IPR016035">
    <property type="entry name" value="Acyl_Trfase/lysoPLipase"/>
</dbReference>
<keyword evidence="4" id="KW-1185">Reference proteome</keyword>
<dbReference type="InParanoid" id="Q4WLE4"/>
<dbReference type="RefSeq" id="XP_751258.1">
    <property type="nucleotide sequence ID" value="XM_746165.1"/>
</dbReference>
<dbReference type="KEGG" id="afm:AFUA_6G13820"/>
<dbReference type="PANTHER" id="PTHR24185:SF1">
    <property type="entry name" value="CALCIUM-INDEPENDENT PHOSPHOLIPASE A2-GAMMA"/>
    <property type="match status" value="1"/>
</dbReference>
<reference evidence="3 4" key="1">
    <citation type="journal article" date="2005" name="Nature">
        <title>Genomic sequence of the pathogenic and allergenic filamentous fungus Aspergillus fumigatus.</title>
        <authorList>
            <person name="Nierman W.C."/>
            <person name="Pain A."/>
            <person name="Anderson M.J."/>
            <person name="Wortman J.R."/>
            <person name="Kim H.S."/>
            <person name="Arroyo J."/>
            <person name="Berriman M."/>
            <person name="Abe K."/>
            <person name="Archer D.B."/>
            <person name="Bermejo C."/>
            <person name="Bennett J."/>
            <person name="Bowyer P."/>
            <person name="Chen D."/>
            <person name="Collins M."/>
            <person name="Coulsen R."/>
            <person name="Davies R."/>
            <person name="Dyer P.S."/>
            <person name="Farman M."/>
            <person name="Fedorova N."/>
            <person name="Fedorova N."/>
            <person name="Feldblyum T.V."/>
            <person name="Fischer R."/>
            <person name="Fosker N."/>
            <person name="Fraser A."/>
            <person name="Garcia J.L."/>
            <person name="Garcia M.J."/>
            <person name="Goble A."/>
            <person name="Goldman G.H."/>
            <person name="Gomi K."/>
            <person name="Griffith-Jones S."/>
            <person name="Gwilliam R."/>
            <person name="Haas B."/>
            <person name="Haas H."/>
            <person name="Harris D."/>
            <person name="Horiuchi H."/>
            <person name="Huang J."/>
            <person name="Humphray S."/>
            <person name="Jimenez J."/>
            <person name="Keller N."/>
            <person name="Khouri H."/>
            <person name="Kitamoto K."/>
            <person name="Kobayashi T."/>
            <person name="Konzack S."/>
            <person name="Kulkarni R."/>
            <person name="Kumagai T."/>
            <person name="Lafon A."/>
            <person name="Latge J.P."/>
            <person name="Li W."/>
            <person name="Lord A."/>
            <person name="Lu C."/>
            <person name="Majoros W.H."/>
            <person name="May G.S."/>
            <person name="Miller B.L."/>
            <person name="Mohamoud Y."/>
            <person name="Molina M."/>
            <person name="Monod M."/>
            <person name="Mouyna I."/>
            <person name="Mulligan S."/>
            <person name="Murphy L."/>
            <person name="O'Neil S."/>
            <person name="Paulsen I."/>
            <person name="Penalva M.A."/>
            <person name="Pertea M."/>
            <person name="Price C."/>
            <person name="Pritchard B.L."/>
            <person name="Quail M.A."/>
            <person name="Rabbinowitsch E."/>
            <person name="Rawlins N."/>
            <person name="Rajandream M.A."/>
            <person name="Reichard U."/>
            <person name="Renauld H."/>
            <person name="Robson G.D."/>
            <person name="Rodriguez de Cordoba S."/>
            <person name="Rodriguez-Pena J.M."/>
            <person name="Ronning C.M."/>
            <person name="Rutter S."/>
            <person name="Salzberg S.L."/>
            <person name="Sanchez M."/>
            <person name="Sanchez-Ferrero J.C."/>
            <person name="Saunders D."/>
            <person name="Seeger K."/>
            <person name="Squares R."/>
            <person name="Squares S."/>
            <person name="Takeuchi M."/>
            <person name="Tekaia F."/>
            <person name="Turner G."/>
            <person name="Vazquez de Aldana C.R."/>
            <person name="Weidman J."/>
            <person name="White O."/>
            <person name="Woodward J."/>
            <person name="Yu J.H."/>
            <person name="Fraser C."/>
            <person name="Galagan J.E."/>
            <person name="Asai K."/>
            <person name="Machida M."/>
            <person name="Hall N."/>
            <person name="Barrell B."/>
            <person name="Denning D.W."/>
        </authorList>
    </citation>
    <scope>NUCLEOTIDE SEQUENCE [LARGE SCALE GENOMIC DNA]</scope>
    <source>
        <strain evidence="3 4">Af293</strain>
    </source>
</reference>
<dbReference type="HOGENOM" id="CLU_000288_144_2_1"/>
<evidence type="ECO:0000256" key="1">
    <source>
        <dbReference type="ARBA" id="ARBA00022801"/>
    </source>
</evidence>
<dbReference type="Proteomes" id="UP000002530">
    <property type="component" value="Unassembled WGS sequence"/>
</dbReference>
<dbReference type="GO" id="GO:0016042">
    <property type="term" value="P:lipid catabolic process"/>
    <property type="evidence" value="ECO:0007669"/>
    <property type="project" value="UniProtKB-KW"/>
</dbReference>
<evidence type="ECO:0000313" key="4">
    <source>
        <dbReference type="Proteomes" id="UP000002530"/>
    </source>
</evidence>
<keyword evidence="2" id="KW-0442">Lipid degradation</keyword>
<keyword evidence="1" id="KW-0378">Hydrolase</keyword>
<dbReference type="EMBL" id="AAHF01000006">
    <property type="protein sequence ID" value="EAL89220.1"/>
    <property type="molecule type" value="Genomic_DNA"/>
</dbReference>
<accession>Q4WLE4</accession>
<dbReference type="VEuPathDB" id="FungiDB:Afu6g13820"/>
<dbReference type="PANTHER" id="PTHR24185">
    <property type="entry name" value="CALCIUM-INDEPENDENT PHOSPHOLIPASE A2-GAMMA"/>
    <property type="match status" value="1"/>
</dbReference>
<dbReference type="OrthoDB" id="1658288at2759"/>
<evidence type="ECO:0000256" key="2">
    <source>
        <dbReference type="ARBA" id="ARBA00022963"/>
    </source>
</evidence>
<keyword evidence="2" id="KW-0443">Lipid metabolism</keyword>
<protein>
    <submittedName>
        <fullName evidence="3">Uncharacterized protein</fullName>
    </submittedName>
</protein>
<proteinExistence type="predicted"/>
<dbReference type="GO" id="GO:0016787">
    <property type="term" value="F:hydrolase activity"/>
    <property type="evidence" value="ECO:0007669"/>
    <property type="project" value="UniProtKB-KW"/>
</dbReference>
<name>Q4WLE4_ASPFU</name>
<organism evidence="3 4">
    <name type="scientific">Aspergillus fumigatus (strain ATCC MYA-4609 / CBS 101355 / FGSC A1100 / Af293)</name>
    <name type="common">Neosartorya fumigata</name>
    <dbReference type="NCBI Taxonomy" id="330879"/>
    <lineage>
        <taxon>Eukaryota</taxon>
        <taxon>Fungi</taxon>
        <taxon>Dikarya</taxon>
        <taxon>Ascomycota</taxon>
        <taxon>Pezizomycotina</taxon>
        <taxon>Eurotiomycetes</taxon>
        <taxon>Eurotiomycetidae</taxon>
        <taxon>Eurotiales</taxon>
        <taxon>Aspergillaceae</taxon>
        <taxon>Aspergillus</taxon>
        <taxon>Aspergillus subgen. Fumigati</taxon>
    </lineage>
</organism>
<dbReference type="GeneID" id="3508573"/>